<name>A0ABD3RQP9_9LAMI</name>
<sequence>MTNQELHPGWSSESKQHPFQFSELNNSFQTQTRFPSPGRASLADLQDSDHCFRTENHNPIVVGLLSAAQASSFQYFLKCSENVPSVLFEEILPLLTFQ</sequence>
<dbReference type="EMBL" id="JBJXBP010000008">
    <property type="protein sequence ID" value="KAL3814126.1"/>
    <property type="molecule type" value="Genomic_DNA"/>
</dbReference>
<reference evidence="1 2" key="1">
    <citation type="submission" date="2024-12" db="EMBL/GenBank/DDBJ databases">
        <title>The unique morphological basis and parallel evolutionary history of personate flowers in Penstemon.</title>
        <authorList>
            <person name="Depatie T.H."/>
            <person name="Wessinger C.A."/>
        </authorList>
    </citation>
    <scope>NUCLEOTIDE SEQUENCE [LARGE SCALE GENOMIC DNA]</scope>
    <source>
        <strain evidence="1">WTNN_2</strain>
        <tissue evidence="1">Leaf</tissue>
    </source>
</reference>
<keyword evidence="2" id="KW-1185">Reference proteome</keyword>
<dbReference type="Proteomes" id="UP001634393">
    <property type="component" value="Unassembled WGS sequence"/>
</dbReference>
<dbReference type="AlphaFoldDB" id="A0ABD3RQP9"/>
<evidence type="ECO:0000313" key="1">
    <source>
        <dbReference type="EMBL" id="KAL3814126.1"/>
    </source>
</evidence>
<evidence type="ECO:0000313" key="2">
    <source>
        <dbReference type="Proteomes" id="UP001634393"/>
    </source>
</evidence>
<proteinExistence type="predicted"/>
<accession>A0ABD3RQP9</accession>
<protein>
    <submittedName>
        <fullName evidence="1">Uncharacterized protein</fullName>
    </submittedName>
</protein>
<comment type="caution">
    <text evidence="1">The sequence shown here is derived from an EMBL/GenBank/DDBJ whole genome shotgun (WGS) entry which is preliminary data.</text>
</comment>
<organism evidence="1 2">
    <name type="scientific">Penstemon smallii</name>
    <dbReference type="NCBI Taxonomy" id="265156"/>
    <lineage>
        <taxon>Eukaryota</taxon>
        <taxon>Viridiplantae</taxon>
        <taxon>Streptophyta</taxon>
        <taxon>Embryophyta</taxon>
        <taxon>Tracheophyta</taxon>
        <taxon>Spermatophyta</taxon>
        <taxon>Magnoliopsida</taxon>
        <taxon>eudicotyledons</taxon>
        <taxon>Gunneridae</taxon>
        <taxon>Pentapetalae</taxon>
        <taxon>asterids</taxon>
        <taxon>lamiids</taxon>
        <taxon>Lamiales</taxon>
        <taxon>Plantaginaceae</taxon>
        <taxon>Cheloneae</taxon>
        <taxon>Penstemon</taxon>
    </lineage>
</organism>
<gene>
    <name evidence="1" type="ORF">ACJIZ3_015394</name>
</gene>